<dbReference type="Gene3D" id="1.10.3810.10">
    <property type="entry name" value="Biosynthetic peptidoglycan transglycosylase-like"/>
    <property type="match status" value="1"/>
</dbReference>
<evidence type="ECO:0000256" key="17">
    <source>
        <dbReference type="SAM" id="MobiDB-lite"/>
    </source>
</evidence>
<keyword evidence="11" id="KW-0573">Peptidoglycan synthesis</keyword>
<dbReference type="EMBL" id="LCNC01000006">
    <property type="protein sequence ID" value="KKU49000.1"/>
    <property type="molecule type" value="Genomic_DNA"/>
</dbReference>
<dbReference type="InterPro" id="IPR012338">
    <property type="entry name" value="Beta-lactam/transpept-like"/>
</dbReference>
<keyword evidence="18" id="KW-1133">Transmembrane helix</keyword>
<dbReference type="InterPro" id="IPR001460">
    <property type="entry name" value="PCN-bd_Tpept"/>
</dbReference>
<dbReference type="Pfam" id="PF00912">
    <property type="entry name" value="Transgly"/>
    <property type="match status" value="1"/>
</dbReference>
<dbReference type="Proteomes" id="UP000034831">
    <property type="component" value="Unassembled WGS sequence"/>
</dbReference>
<feature type="domain" description="Penicillin-binding protein transpeptidase" evidence="19">
    <location>
        <begin position="440"/>
        <end position="714"/>
    </location>
</feature>
<evidence type="ECO:0000256" key="6">
    <source>
        <dbReference type="ARBA" id="ARBA00022670"/>
    </source>
</evidence>
<comment type="similarity">
    <text evidence="2">In the C-terminal section; belongs to the transpeptidase family.</text>
</comment>
<accession>A0A0G1TUF3</accession>
<dbReference type="GO" id="GO:0030288">
    <property type="term" value="C:outer membrane-bounded periplasmic space"/>
    <property type="evidence" value="ECO:0007669"/>
    <property type="project" value="TreeGrafter"/>
</dbReference>
<evidence type="ECO:0000256" key="15">
    <source>
        <dbReference type="ARBA" id="ARBA00034000"/>
    </source>
</evidence>
<evidence type="ECO:0000256" key="1">
    <source>
        <dbReference type="ARBA" id="ARBA00004236"/>
    </source>
</evidence>
<feature type="compositionally biased region" description="Basic and acidic residues" evidence="17">
    <location>
        <begin position="795"/>
        <end position="811"/>
    </location>
</feature>
<evidence type="ECO:0000313" key="22">
    <source>
        <dbReference type="Proteomes" id="UP000034831"/>
    </source>
</evidence>
<keyword evidence="7" id="KW-0328">Glycosyltransferase</keyword>
<evidence type="ECO:0000259" key="20">
    <source>
        <dbReference type="Pfam" id="PF00912"/>
    </source>
</evidence>
<keyword evidence="5" id="KW-0121">Carboxypeptidase</keyword>
<evidence type="ECO:0000256" key="13">
    <source>
        <dbReference type="ARBA" id="ARBA00023268"/>
    </source>
</evidence>
<dbReference type="GO" id="GO:0005886">
    <property type="term" value="C:plasma membrane"/>
    <property type="evidence" value="ECO:0007669"/>
    <property type="project" value="UniProtKB-SubCell"/>
</dbReference>
<evidence type="ECO:0000256" key="12">
    <source>
        <dbReference type="ARBA" id="ARBA00023136"/>
    </source>
</evidence>
<dbReference type="GO" id="GO:0006508">
    <property type="term" value="P:proteolysis"/>
    <property type="evidence" value="ECO:0007669"/>
    <property type="project" value="UniProtKB-KW"/>
</dbReference>
<dbReference type="GO" id="GO:0008955">
    <property type="term" value="F:peptidoglycan glycosyltransferase activity"/>
    <property type="evidence" value="ECO:0007669"/>
    <property type="project" value="UniProtKB-EC"/>
</dbReference>
<evidence type="ECO:0000256" key="5">
    <source>
        <dbReference type="ARBA" id="ARBA00022645"/>
    </source>
</evidence>
<dbReference type="SUPFAM" id="SSF56601">
    <property type="entry name" value="beta-lactamase/transpeptidase-like"/>
    <property type="match status" value="1"/>
</dbReference>
<evidence type="ECO:0000259" key="19">
    <source>
        <dbReference type="Pfam" id="PF00905"/>
    </source>
</evidence>
<protein>
    <submittedName>
        <fullName evidence="21">Uncharacterized protein</fullName>
    </submittedName>
</protein>
<feature type="transmembrane region" description="Helical" evidence="18">
    <location>
        <begin position="20"/>
        <end position="37"/>
    </location>
</feature>
<dbReference type="PANTHER" id="PTHR32282">
    <property type="entry name" value="BINDING PROTEIN TRANSPEPTIDASE, PUTATIVE-RELATED"/>
    <property type="match status" value="1"/>
</dbReference>
<comment type="similarity">
    <text evidence="3">In the N-terminal section; belongs to the glycosyltransferase 51 family.</text>
</comment>
<feature type="transmembrane region" description="Helical" evidence="18">
    <location>
        <begin position="43"/>
        <end position="66"/>
    </location>
</feature>
<keyword evidence="13" id="KW-0511">Multifunctional enzyme</keyword>
<dbReference type="PATRIC" id="fig|1618604.3.peg.105"/>
<evidence type="ECO:0000256" key="14">
    <source>
        <dbReference type="ARBA" id="ARBA00023316"/>
    </source>
</evidence>
<dbReference type="FunFam" id="1.10.3810.10:FF:000001">
    <property type="entry name" value="Penicillin-binding protein 1A"/>
    <property type="match status" value="1"/>
</dbReference>
<sequence length="832" mass="91786">MAQRARKKPDELLAPPRAKIALKILTGFLVFVGKPFFFLLSHLIIALLFIVYLIGHTATIMTTGLLRFRIPQVKLPKVKLRLKRIRTPKIIVPKLGPLPYLFWLKIKLRLIRVFALPVKIRPPKVKIKPAPKAVVFFGFLAFLAFIFWLTILRGLPSPRALLTREQEVSTKIYDRNGVLLYKIYEDKNRTIIGLAEVPLHVRLATLAAEDAEFYNHAGFSVRGILRSIVKNLQKRELSGGSTITQQLVKNALLSPEKTIARKVREIILSMGVELTFTKDEILEMYLNEVSYGGTAYGIEEASQVYFGKNVGELTVSEAALLAGLPKSPTKYSPFGANPDLAIERQREVLHLMKVNKYVTPEQEVAAAGETLSFAPNKTDIKAPHFVMYVRAQLVEKYGEEVVEKGGLEVVTTLDYTIQKMAEEVVKAEVAKLGKLNVGNGAALVMAPGSGEILAMVGSKDYFAQDEDGNVNVTLRPRQPGSSIKVVNYAYALSNEYTPATIIDDSAVTFSVPGQPPYTPKNYDGAYRGKLPLRNALAESRNIPAVKVLASYGVTKMIEQGQKMGISTWNDPSAFGLSLTLGGGEVKLIDLARVYAVVANYGRRPEMVSILKITNYKGKVLEEYSCVGNNFLTVEAVEAAKNVCDWEEVIDPRVAYLLIDILKDNSARAPAFGSSSFLVISGHPEVAVKTGTSNDLKDNLTAGFNQKYLVVTWVGNNDGSPMSRIASGVTGASPIWNKIMSALLAKEENHDWEVPEGLVKIGICPLTGTLPCEGCGSKTEWFLKESVPQRACSPETIKKIQEEDEKEKEGKILEPAASTEAPPPRRFEIRLRP</sequence>
<dbReference type="GO" id="GO:0008360">
    <property type="term" value="P:regulation of cell shape"/>
    <property type="evidence" value="ECO:0007669"/>
    <property type="project" value="UniProtKB-KW"/>
</dbReference>
<dbReference type="InterPro" id="IPR050396">
    <property type="entry name" value="Glycosyltr_51/Transpeptidase"/>
</dbReference>
<comment type="catalytic activity">
    <reaction evidence="15">
        <text>Preferential cleavage: (Ac)2-L-Lys-D-Ala-|-D-Ala. Also transpeptidation of peptidyl-alanyl moieties that are N-acyl substituents of D-alanine.</text>
        <dbReference type="EC" id="3.4.16.4"/>
    </reaction>
</comment>
<dbReference type="GO" id="GO:0071555">
    <property type="term" value="P:cell wall organization"/>
    <property type="evidence" value="ECO:0007669"/>
    <property type="project" value="UniProtKB-KW"/>
</dbReference>
<feature type="transmembrane region" description="Helical" evidence="18">
    <location>
        <begin position="133"/>
        <end position="155"/>
    </location>
</feature>
<evidence type="ECO:0000256" key="7">
    <source>
        <dbReference type="ARBA" id="ARBA00022676"/>
    </source>
</evidence>
<keyword evidence="8" id="KW-0808">Transferase</keyword>
<dbReference type="InterPro" id="IPR036950">
    <property type="entry name" value="PBP_transglycosylase"/>
</dbReference>
<dbReference type="AlphaFoldDB" id="A0A0G1TUF3"/>
<comment type="subcellular location">
    <subcellularLocation>
        <location evidence="1">Cell membrane</location>
    </subcellularLocation>
</comment>
<name>A0A0G1TUF3_9BACT</name>
<dbReference type="InterPro" id="IPR001264">
    <property type="entry name" value="Glyco_trans_51"/>
</dbReference>
<feature type="region of interest" description="Disordered" evidence="17">
    <location>
        <begin position="794"/>
        <end position="832"/>
    </location>
</feature>
<dbReference type="GO" id="GO:0009252">
    <property type="term" value="P:peptidoglycan biosynthetic process"/>
    <property type="evidence" value="ECO:0007669"/>
    <property type="project" value="UniProtKB-KW"/>
</dbReference>
<dbReference type="GO" id="GO:0009002">
    <property type="term" value="F:serine-type D-Ala-D-Ala carboxypeptidase activity"/>
    <property type="evidence" value="ECO:0007669"/>
    <property type="project" value="UniProtKB-EC"/>
</dbReference>
<evidence type="ECO:0000256" key="10">
    <source>
        <dbReference type="ARBA" id="ARBA00022960"/>
    </source>
</evidence>
<evidence type="ECO:0000256" key="4">
    <source>
        <dbReference type="ARBA" id="ARBA00022475"/>
    </source>
</evidence>
<reference evidence="21 22" key="1">
    <citation type="journal article" date="2015" name="Nature">
        <title>rRNA introns, odd ribosomes, and small enigmatic genomes across a large radiation of phyla.</title>
        <authorList>
            <person name="Brown C.T."/>
            <person name="Hug L.A."/>
            <person name="Thomas B.C."/>
            <person name="Sharon I."/>
            <person name="Castelle C.J."/>
            <person name="Singh A."/>
            <person name="Wilkins M.J."/>
            <person name="Williams K.H."/>
            <person name="Banfield J.F."/>
        </authorList>
    </citation>
    <scope>NUCLEOTIDE SEQUENCE [LARGE SCALE GENOMIC DNA]</scope>
</reference>
<proteinExistence type="inferred from homology"/>
<feature type="domain" description="Glycosyl transferase family 51" evidence="20">
    <location>
        <begin position="178"/>
        <end position="352"/>
    </location>
</feature>
<keyword evidence="10" id="KW-0133">Cell shape</keyword>
<dbReference type="SUPFAM" id="SSF53955">
    <property type="entry name" value="Lysozyme-like"/>
    <property type="match status" value="1"/>
</dbReference>
<evidence type="ECO:0000256" key="16">
    <source>
        <dbReference type="ARBA" id="ARBA00049902"/>
    </source>
</evidence>
<keyword evidence="9" id="KW-0378">Hydrolase</keyword>
<dbReference type="Gene3D" id="3.40.710.10">
    <property type="entry name" value="DD-peptidase/beta-lactamase superfamily"/>
    <property type="match status" value="1"/>
</dbReference>
<gene>
    <name evidence="21" type="ORF">UX67_C0006G0008</name>
</gene>
<dbReference type="GO" id="GO:0008658">
    <property type="term" value="F:penicillin binding"/>
    <property type="evidence" value="ECO:0007669"/>
    <property type="project" value="InterPro"/>
</dbReference>
<keyword evidence="12 18" id="KW-0472">Membrane</keyword>
<comment type="caution">
    <text evidence="21">The sequence shown here is derived from an EMBL/GenBank/DDBJ whole genome shotgun (WGS) entry which is preliminary data.</text>
</comment>
<feature type="compositionally biased region" description="Basic and acidic residues" evidence="17">
    <location>
        <begin position="822"/>
        <end position="832"/>
    </location>
</feature>
<keyword evidence="14" id="KW-0961">Cell wall biogenesis/degradation</keyword>
<evidence type="ECO:0000256" key="18">
    <source>
        <dbReference type="SAM" id="Phobius"/>
    </source>
</evidence>
<evidence type="ECO:0000256" key="2">
    <source>
        <dbReference type="ARBA" id="ARBA00007090"/>
    </source>
</evidence>
<evidence type="ECO:0000256" key="3">
    <source>
        <dbReference type="ARBA" id="ARBA00007739"/>
    </source>
</evidence>
<keyword evidence="6" id="KW-0645">Protease</keyword>
<evidence type="ECO:0000256" key="8">
    <source>
        <dbReference type="ARBA" id="ARBA00022679"/>
    </source>
</evidence>
<keyword evidence="18" id="KW-0812">Transmembrane</keyword>
<evidence type="ECO:0000256" key="11">
    <source>
        <dbReference type="ARBA" id="ARBA00022984"/>
    </source>
</evidence>
<evidence type="ECO:0000256" key="9">
    <source>
        <dbReference type="ARBA" id="ARBA00022801"/>
    </source>
</evidence>
<keyword evidence="4" id="KW-1003">Cell membrane</keyword>
<dbReference type="InterPro" id="IPR023346">
    <property type="entry name" value="Lysozyme-like_dom_sf"/>
</dbReference>
<evidence type="ECO:0000313" key="21">
    <source>
        <dbReference type="EMBL" id="KKU49000.1"/>
    </source>
</evidence>
<dbReference type="Pfam" id="PF00905">
    <property type="entry name" value="Transpeptidase"/>
    <property type="match status" value="1"/>
</dbReference>
<organism evidence="21 22">
    <name type="scientific">Candidatus Woesebacteria bacterium GW2011_GWF2_46_8</name>
    <dbReference type="NCBI Taxonomy" id="1618604"/>
    <lineage>
        <taxon>Bacteria</taxon>
        <taxon>Candidatus Woeseibacteriota</taxon>
    </lineage>
</organism>
<comment type="catalytic activity">
    <reaction evidence="16">
        <text>[GlcNAc-(1-&gt;4)-Mur2Ac(oyl-L-Ala-gamma-D-Glu-L-Lys-D-Ala-D-Ala)](n)-di-trans,octa-cis-undecaprenyl diphosphate + beta-D-GlcNAc-(1-&gt;4)-Mur2Ac(oyl-L-Ala-gamma-D-Glu-L-Lys-D-Ala-D-Ala)-di-trans,octa-cis-undecaprenyl diphosphate = [GlcNAc-(1-&gt;4)-Mur2Ac(oyl-L-Ala-gamma-D-Glu-L-Lys-D-Ala-D-Ala)](n+1)-di-trans,octa-cis-undecaprenyl diphosphate + di-trans,octa-cis-undecaprenyl diphosphate + H(+)</text>
        <dbReference type="Rhea" id="RHEA:23708"/>
        <dbReference type="Rhea" id="RHEA-COMP:9602"/>
        <dbReference type="Rhea" id="RHEA-COMP:9603"/>
        <dbReference type="ChEBI" id="CHEBI:15378"/>
        <dbReference type="ChEBI" id="CHEBI:58405"/>
        <dbReference type="ChEBI" id="CHEBI:60033"/>
        <dbReference type="ChEBI" id="CHEBI:78435"/>
        <dbReference type="EC" id="2.4.99.28"/>
    </reaction>
</comment>
<dbReference type="PANTHER" id="PTHR32282:SF11">
    <property type="entry name" value="PENICILLIN-BINDING PROTEIN 1B"/>
    <property type="match status" value="1"/>
</dbReference>